<dbReference type="EMBL" id="WMZU01000004">
    <property type="protein sequence ID" value="MTS26481.1"/>
    <property type="molecule type" value="Genomic_DNA"/>
</dbReference>
<dbReference type="RefSeq" id="WP_117461677.1">
    <property type="nucleotide sequence ID" value="NZ_CAUBBA010000024.1"/>
</dbReference>
<sequence>MGFLKGLLGLGVTAGAAFAALKVAQKYEENKAADAAAAAAGAEPQDVPAGSVLEDIARAAGGVLSDAGAKVKEVVTGTAEKAGVDTVELKGALHDAGDALYEAGDAVADAGSAFAGYVAEEAPAVAGRLRDGAEDLLERVKETVAAGAQAVEEAADAAQAAAAEEATEQAEAAAQAEEKPEKGTAAEAATEQETEQPQEK</sequence>
<feature type="signal peptide" evidence="2">
    <location>
        <begin position="1"/>
        <end position="19"/>
    </location>
</feature>
<dbReference type="AlphaFoldDB" id="A0A6L6LTE5"/>
<keyword evidence="2" id="KW-0732">Signal</keyword>
<proteinExistence type="predicted"/>
<dbReference type="Proteomes" id="UP000472755">
    <property type="component" value="Unassembled WGS sequence"/>
</dbReference>
<evidence type="ECO:0000313" key="4">
    <source>
        <dbReference type="Proteomes" id="UP000472755"/>
    </source>
</evidence>
<comment type="caution">
    <text evidence="3">The sequence shown here is derived from an EMBL/GenBank/DDBJ whole genome shotgun (WGS) entry which is preliminary data.</text>
</comment>
<gene>
    <name evidence="3" type="ORF">GMD59_04170</name>
</gene>
<organism evidence="3 4">
    <name type="scientific">Ruthenibacterium lactatiformans</name>
    <dbReference type="NCBI Taxonomy" id="1550024"/>
    <lineage>
        <taxon>Bacteria</taxon>
        <taxon>Bacillati</taxon>
        <taxon>Bacillota</taxon>
        <taxon>Clostridia</taxon>
        <taxon>Eubacteriales</taxon>
        <taxon>Oscillospiraceae</taxon>
        <taxon>Ruthenibacterium</taxon>
    </lineage>
</organism>
<evidence type="ECO:0000256" key="2">
    <source>
        <dbReference type="SAM" id="SignalP"/>
    </source>
</evidence>
<reference evidence="3 4" key="1">
    <citation type="journal article" date="2019" name="Nat. Med.">
        <title>A library of human gut bacterial isolates paired with longitudinal multiomics data enables mechanistic microbiome research.</title>
        <authorList>
            <person name="Poyet M."/>
            <person name="Groussin M."/>
            <person name="Gibbons S.M."/>
            <person name="Avila-Pacheco J."/>
            <person name="Jiang X."/>
            <person name="Kearney S.M."/>
            <person name="Perrotta A.R."/>
            <person name="Berdy B."/>
            <person name="Zhao S."/>
            <person name="Lieberman T.D."/>
            <person name="Swanson P.K."/>
            <person name="Smith M."/>
            <person name="Roesemann S."/>
            <person name="Alexander J.E."/>
            <person name="Rich S.A."/>
            <person name="Livny J."/>
            <person name="Vlamakis H."/>
            <person name="Clish C."/>
            <person name="Bullock K."/>
            <person name="Deik A."/>
            <person name="Scott J."/>
            <person name="Pierce K.A."/>
            <person name="Xavier R.J."/>
            <person name="Alm E.J."/>
        </authorList>
    </citation>
    <scope>NUCLEOTIDE SEQUENCE [LARGE SCALE GENOMIC DNA]</scope>
    <source>
        <strain evidence="3 4">BIOML-A4</strain>
    </source>
</reference>
<accession>A0A6L6LTE5</accession>
<name>A0A6L6LTE5_9FIRM</name>
<evidence type="ECO:0000256" key="1">
    <source>
        <dbReference type="SAM" id="MobiDB-lite"/>
    </source>
</evidence>
<evidence type="ECO:0008006" key="5">
    <source>
        <dbReference type="Google" id="ProtNLM"/>
    </source>
</evidence>
<protein>
    <recommendedName>
        <fullName evidence="5">YtxH domain-containing protein</fullName>
    </recommendedName>
</protein>
<feature type="compositionally biased region" description="Acidic residues" evidence="1">
    <location>
        <begin position="190"/>
        <end position="200"/>
    </location>
</feature>
<feature type="compositionally biased region" description="Low complexity" evidence="1">
    <location>
        <begin position="156"/>
        <end position="175"/>
    </location>
</feature>
<evidence type="ECO:0000313" key="3">
    <source>
        <dbReference type="EMBL" id="MTS26481.1"/>
    </source>
</evidence>
<feature type="chain" id="PRO_5026846115" description="YtxH domain-containing protein" evidence="2">
    <location>
        <begin position="20"/>
        <end position="200"/>
    </location>
</feature>
<feature type="region of interest" description="Disordered" evidence="1">
    <location>
        <begin position="156"/>
        <end position="200"/>
    </location>
</feature>